<accession>A0ABW0HWS4</accession>
<evidence type="ECO:0000256" key="1">
    <source>
        <dbReference type="SAM" id="Phobius"/>
    </source>
</evidence>
<name>A0ABW0HWS4_9BACL</name>
<sequence length="131" mass="14475">MELTIQISAAVIAIAVIVLLCFLVWTFRTLTETLKETKQTIVQIRTEVTQMSMDVKEAVHNTNLITRDVRLKLSSLDGLFNSFNDIGNVLQSFTGAAKECAASSAKESGILVSIYDGILSAIRIWNKVKKI</sequence>
<organism evidence="2 3">
    <name type="scientific">Cohnella soli</name>
    <dbReference type="NCBI Taxonomy" id="425005"/>
    <lineage>
        <taxon>Bacteria</taxon>
        <taxon>Bacillati</taxon>
        <taxon>Bacillota</taxon>
        <taxon>Bacilli</taxon>
        <taxon>Bacillales</taxon>
        <taxon>Paenibacillaceae</taxon>
        <taxon>Cohnella</taxon>
    </lineage>
</organism>
<dbReference type="PANTHER" id="PTHR40070:SF1">
    <property type="entry name" value="UPF0478 PROTEIN YTXG"/>
    <property type="match status" value="1"/>
</dbReference>
<dbReference type="PANTHER" id="PTHR40070">
    <property type="entry name" value="UPF0478 PROTEIN YTXG"/>
    <property type="match status" value="1"/>
</dbReference>
<evidence type="ECO:0000313" key="3">
    <source>
        <dbReference type="Proteomes" id="UP001596113"/>
    </source>
</evidence>
<protein>
    <submittedName>
        <fullName evidence="2">DUF948 domain-containing protein</fullName>
    </submittedName>
</protein>
<reference evidence="3" key="1">
    <citation type="journal article" date="2019" name="Int. J. Syst. Evol. Microbiol.">
        <title>The Global Catalogue of Microorganisms (GCM) 10K type strain sequencing project: providing services to taxonomists for standard genome sequencing and annotation.</title>
        <authorList>
            <consortium name="The Broad Institute Genomics Platform"/>
            <consortium name="The Broad Institute Genome Sequencing Center for Infectious Disease"/>
            <person name="Wu L."/>
            <person name="Ma J."/>
        </authorList>
    </citation>
    <scope>NUCLEOTIDE SEQUENCE [LARGE SCALE GENOMIC DNA]</scope>
    <source>
        <strain evidence="3">CGMCC 1.18575</strain>
    </source>
</reference>
<keyword evidence="3" id="KW-1185">Reference proteome</keyword>
<keyword evidence="1" id="KW-0472">Membrane</keyword>
<dbReference type="Pfam" id="PF06103">
    <property type="entry name" value="DUF948"/>
    <property type="match status" value="1"/>
</dbReference>
<keyword evidence="1" id="KW-1133">Transmembrane helix</keyword>
<feature type="transmembrane region" description="Helical" evidence="1">
    <location>
        <begin position="6"/>
        <end position="27"/>
    </location>
</feature>
<dbReference type="RefSeq" id="WP_378135295.1">
    <property type="nucleotide sequence ID" value="NZ_JBHSMI010000028.1"/>
</dbReference>
<dbReference type="InterPro" id="IPR009293">
    <property type="entry name" value="UPF0478"/>
</dbReference>
<dbReference type="EMBL" id="JBHSMI010000028">
    <property type="protein sequence ID" value="MFC5404735.1"/>
    <property type="molecule type" value="Genomic_DNA"/>
</dbReference>
<keyword evidence="1" id="KW-0812">Transmembrane</keyword>
<evidence type="ECO:0000313" key="2">
    <source>
        <dbReference type="EMBL" id="MFC5404735.1"/>
    </source>
</evidence>
<gene>
    <name evidence="2" type="ORF">ACFPOF_18510</name>
</gene>
<dbReference type="Proteomes" id="UP001596113">
    <property type="component" value="Unassembled WGS sequence"/>
</dbReference>
<comment type="caution">
    <text evidence="2">The sequence shown here is derived from an EMBL/GenBank/DDBJ whole genome shotgun (WGS) entry which is preliminary data.</text>
</comment>
<proteinExistence type="predicted"/>